<comment type="caution">
    <text evidence="1">The sequence shown here is derived from an EMBL/GenBank/DDBJ whole genome shotgun (WGS) entry which is preliminary data.</text>
</comment>
<dbReference type="Proteomes" id="UP000824782">
    <property type="component" value="Unassembled WGS sequence"/>
</dbReference>
<gene>
    <name evidence="1" type="ORF">GDO81_003963</name>
</gene>
<sequence length="81" mass="9063">MDAFFYNLKTHITLSVRIGDDAGSRTPTDPTLSYGILKIQVLETLCIVNYMDFKPLKNLPEIYNVPNLHYAGGWLSMGGVI</sequence>
<reference evidence="1" key="1">
    <citation type="thesis" date="2020" institute="ProQuest LLC" country="789 East Eisenhower Parkway, Ann Arbor, MI, USA">
        <title>Comparative Genomics and Chromosome Evolution.</title>
        <authorList>
            <person name="Mudd A.B."/>
        </authorList>
    </citation>
    <scope>NUCLEOTIDE SEQUENCE</scope>
    <source>
        <strain evidence="1">237g6f4</strain>
        <tissue evidence="1">Blood</tissue>
    </source>
</reference>
<dbReference type="AlphaFoldDB" id="A0AAV7A5E4"/>
<evidence type="ECO:0000313" key="1">
    <source>
        <dbReference type="EMBL" id="KAG8554987.1"/>
    </source>
</evidence>
<dbReference type="EMBL" id="WNYA01000010">
    <property type="protein sequence ID" value="KAG8554987.1"/>
    <property type="molecule type" value="Genomic_DNA"/>
</dbReference>
<protein>
    <submittedName>
        <fullName evidence="1">Uncharacterized protein</fullName>
    </submittedName>
</protein>
<organism evidence="1 2">
    <name type="scientific">Engystomops pustulosus</name>
    <name type="common">Tungara frog</name>
    <name type="synonym">Physalaemus pustulosus</name>
    <dbReference type="NCBI Taxonomy" id="76066"/>
    <lineage>
        <taxon>Eukaryota</taxon>
        <taxon>Metazoa</taxon>
        <taxon>Chordata</taxon>
        <taxon>Craniata</taxon>
        <taxon>Vertebrata</taxon>
        <taxon>Euteleostomi</taxon>
        <taxon>Amphibia</taxon>
        <taxon>Batrachia</taxon>
        <taxon>Anura</taxon>
        <taxon>Neobatrachia</taxon>
        <taxon>Hyloidea</taxon>
        <taxon>Leptodactylidae</taxon>
        <taxon>Leiuperinae</taxon>
        <taxon>Engystomops</taxon>
    </lineage>
</organism>
<name>A0AAV7A5E4_ENGPU</name>
<evidence type="ECO:0000313" key="2">
    <source>
        <dbReference type="Proteomes" id="UP000824782"/>
    </source>
</evidence>
<keyword evidence="2" id="KW-1185">Reference proteome</keyword>
<accession>A0AAV7A5E4</accession>
<proteinExistence type="predicted"/>